<organism evidence="3 4">
    <name type="scientific">Tistrella mobilis (strain KA081020-065)</name>
    <dbReference type="NCBI Taxonomy" id="1110502"/>
    <lineage>
        <taxon>Bacteria</taxon>
        <taxon>Pseudomonadati</taxon>
        <taxon>Pseudomonadota</taxon>
        <taxon>Alphaproteobacteria</taxon>
        <taxon>Geminicoccales</taxon>
        <taxon>Geminicoccaceae</taxon>
        <taxon>Tistrella</taxon>
    </lineage>
</organism>
<dbReference type="AlphaFoldDB" id="I3TSJ3"/>
<dbReference type="EMBL" id="CP003237">
    <property type="protein sequence ID" value="AFK55731.1"/>
    <property type="molecule type" value="Genomic_DNA"/>
</dbReference>
<keyword evidence="2" id="KW-0472">Membrane</keyword>
<evidence type="ECO:0000313" key="4">
    <source>
        <dbReference type="Proteomes" id="UP000005258"/>
    </source>
</evidence>
<evidence type="ECO:0000256" key="1">
    <source>
        <dbReference type="SAM" id="MobiDB-lite"/>
    </source>
</evidence>
<feature type="transmembrane region" description="Helical" evidence="2">
    <location>
        <begin position="147"/>
        <end position="168"/>
    </location>
</feature>
<dbReference type="Proteomes" id="UP000005258">
    <property type="component" value="Plasmid pTM1"/>
</dbReference>
<geneLocation type="plasmid" evidence="3 4">
    <name>pTM1</name>
</geneLocation>
<feature type="compositionally biased region" description="Basic and acidic residues" evidence="1">
    <location>
        <begin position="1"/>
        <end position="43"/>
    </location>
</feature>
<proteinExistence type="predicted"/>
<keyword evidence="4" id="KW-1185">Reference proteome</keyword>
<evidence type="ECO:0000256" key="2">
    <source>
        <dbReference type="SAM" id="Phobius"/>
    </source>
</evidence>
<gene>
    <name evidence="3" type="ordered locus">TMO_a0328</name>
</gene>
<dbReference type="HOGENOM" id="CLU_1577790_0_0_5"/>
<accession>I3TSJ3</accession>
<dbReference type="RefSeq" id="WP_014747408.1">
    <property type="nucleotide sequence ID" value="NC_017957.2"/>
</dbReference>
<keyword evidence="2" id="KW-0812">Transmembrane</keyword>
<keyword evidence="3" id="KW-0614">Plasmid</keyword>
<feature type="compositionally biased region" description="Basic and acidic residues" evidence="1">
    <location>
        <begin position="69"/>
        <end position="79"/>
    </location>
</feature>
<name>I3TSJ3_TISMK</name>
<feature type="region of interest" description="Disordered" evidence="1">
    <location>
        <begin position="1"/>
        <end position="105"/>
    </location>
</feature>
<feature type="compositionally biased region" description="Pro residues" evidence="1">
    <location>
        <begin position="48"/>
        <end position="64"/>
    </location>
</feature>
<dbReference type="KEGG" id="tmo:TMO_a0328"/>
<keyword evidence="2" id="KW-1133">Transmembrane helix</keyword>
<protein>
    <submittedName>
        <fullName evidence="3">Uncharacterized protein</fullName>
    </submittedName>
</protein>
<reference evidence="3 4" key="1">
    <citation type="journal article" date="2012" name="J. Am. Chem. Soc.">
        <title>Bacterial biosynthesis and maturation of the didemnin anti-cancer agents.</title>
        <authorList>
            <person name="Xu Y."/>
            <person name="Kersten R.D."/>
            <person name="Nam S.J."/>
            <person name="Lu L."/>
            <person name="Al-Suwailem A.M."/>
            <person name="Zheng H."/>
            <person name="Fenical W."/>
            <person name="Dorrestein P.C."/>
            <person name="Moore B.S."/>
            <person name="Qian P.Y."/>
        </authorList>
    </citation>
    <scope>NUCLEOTIDE SEQUENCE [LARGE SCALE GENOMIC DNA]</scope>
    <source>
        <strain evidence="3 4">KA081020-065</strain>
    </source>
</reference>
<sequence length="169" mass="17777">MTDPRDTEARNCAQDPRDMEARARDPRDMEAGARDPRDTRPSGEHPAPIAPAPGDLPPVRPDAPPTSAELRDRIDRGQTGDKVPVVDPAAAPLGTDDEAAGTPPQGADIAAAATAETVHHPVSAPGLDGDRLEPSPGGQPRRLPRGLYLVGVITIIFMGMIVAVELLVR</sequence>
<evidence type="ECO:0000313" key="3">
    <source>
        <dbReference type="EMBL" id="AFK55731.1"/>
    </source>
</evidence>